<dbReference type="PROSITE" id="PS50175">
    <property type="entry name" value="ASP_PROT_RETROV"/>
    <property type="match status" value="1"/>
</dbReference>
<accession>B7K707</accession>
<keyword evidence="4" id="KW-1185">Reference proteome</keyword>
<dbReference type="SUPFAM" id="SSF50630">
    <property type="entry name" value="Acid proteases"/>
    <property type="match status" value="1"/>
</dbReference>
<feature type="domain" description="Peptidase A2" evidence="2">
    <location>
        <begin position="38"/>
        <end position="74"/>
    </location>
</feature>
<dbReference type="KEGG" id="cyc:PCC7424_4339"/>
<keyword evidence="1" id="KW-0378">Hydrolase</keyword>
<dbReference type="STRING" id="65393.PCC7424_4339"/>
<dbReference type="OrthoDB" id="530362at2"/>
<evidence type="ECO:0000313" key="4">
    <source>
        <dbReference type="Proteomes" id="UP000002384"/>
    </source>
</evidence>
<evidence type="ECO:0000313" key="3">
    <source>
        <dbReference type="EMBL" id="ACK72706.1"/>
    </source>
</evidence>
<dbReference type="InterPro" id="IPR001969">
    <property type="entry name" value="Aspartic_peptidase_AS"/>
</dbReference>
<dbReference type="GO" id="GO:0004190">
    <property type="term" value="F:aspartic-type endopeptidase activity"/>
    <property type="evidence" value="ECO:0007669"/>
    <property type="project" value="InterPro"/>
</dbReference>
<dbReference type="eggNOG" id="ENOG502ZCE2">
    <property type="taxonomic scope" value="Bacteria"/>
</dbReference>
<dbReference type="RefSeq" id="WP_015956291.1">
    <property type="nucleotide sequence ID" value="NC_011729.1"/>
</dbReference>
<evidence type="ECO:0000256" key="1">
    <source>
        <dbReference type="ARBA" id="ARBA00022801"/>
    </source>
</evidence>
<dbReference type="AlphaFoldDB" id="B7K707"/>
<dbReference type="EMBL" id="CP001291">
    <property type="protein sequence ID" value="ACK72706.1"/>
    <property type="molecule type" value="Genomic_DNA"/>
</dbReference>
<protein>
    <recommendedName>
        <fullName evidence="2">Peptidase A2 domain-containing protein</fullName>
    </recommendedName>
</protein>
<sequence>MSKRQRFFYTRKQNNLGLSLNVPFLPILLTHDQHFLEVNALLDTGANVNVLPYDIGQQLGVVWEEQKTLLQLGGNLGNFPARGLILIARVGEFPPVPLVFAWSQSNDVPLLLGHVNFFTEFDVCFYTSQLFFEISLKQTS</sequence>
<dbReference type="InterPro" id="IPR001995">
    <property type="entry name" value="Peptidase_A2_cat"/>
</dbReference>
<evidence type="ECO:0000259" key="2">
    <source>
        <dbReference type="PROSITE" id="PS50175"/>
    </source>
</evidence>
<proteinExistence type="predicted"/>
<dbReference type="InterPro" id="IPR021109">
    <property type="entry name" value="Peptidase_aspartic_dom_sf"/>
</dbReference>
<name>B7K707_GLOC7</name>
<dbReference type="HOGENOM" id="CLU_153846_0_0_3"/>
<reference evidence="4" key="1">
    <citation type="journal article" date="2011" name="MBio">
        <title>Novel metabolic attributes of the genus Cyanothece, comprising a group of unicellular nitrogen-fixing Cyanobacteria.</title>
        <authorList>
            <person name="Bandyopadhyay A."/>
            <person name="Elvitigala T."/>
            <person name="Welsh E."/>
            <person name="Stockel J."/>
            <person name="Liberton M."/>
            <person name="Min H."/>
            <person name="Sherman L.A."/>
            <person name="Pakrasi H.B."/>
        </authorList>
    </citation>
    <scope>NUCLEOTIDE SEQUENCE [LARGE SCALE GENOMIC DNA]</scope>
    <source>
        <strain evidence="4">PCC 7424</strain>
    </source>
</reference>
<dbReference type="PROSITE" id="PS00141">
    <property type="entry name" value="ASP_PROTEASE"/>
    <property type="match status" value="1"/>
</dbReference>
<dbReference type="Proteomes" id="UP000002384">
    <property type="component" value="Chromosome"/>
</dbReference>
<dbReference type="Gene3D" id="2.40.70.10">
    <property type="entry name" value="Acid Proteases"/>
    <property type="match status" value="1"/>
</dbReference>
<dbReference type="GO" id="GO:0006508">
    <property type="term" value="P:proteolysis"/>
    <property type="evidence" value="ECO:0007669"/>
    <property type="project" value="InterPro"/>
</dbReference>
<organism evidence="3 4">
    <name type="scientific">Gloeothece citriformis (strain PCC 7424)</name>
    <name type="common">Cyanothece sp. (strain PCC 7424)</name>
    <dbReference type="NCBI Taxonomy" id="65393"/>
    <lineage>
        <taxon>Bacteria</taxon>
        <taxon>Bacillati</taxon>
        <taxon>Cyanobacteriota</taxon>
        <taxon>Cyanophyceae</taxon>
        <taxon>Oscillatoriophycideae</taxon>
        <taxon>Chroococcales</taxon>
        <taxon>Aphanothecaceae</taxon>
        <taxon>Gloeothece</taxon>
        <taxon>Gloeothece citriformis</taxon>
    </lineage>
</organism>
<gene>
    <name evidence="3" type="ordered locus">PCC7424_4339</name>
</gene>